<feature type="compositionally biased region" description="Basic and acidic residues" evidence="1">
    <location>
        <begin position="499"/>
        <end position="516"/>
    </location>
</feature>
<feature type="compositionally biased region" description="Basic and acidic residues" evidence="1">
    <location>
        <begin position="257"/>
        <end position="271"/>
    </location>
</feature>
<feature type="region of interest" description="Disordered" evidence="1">
    <location>
        <begin position="399"/>
        <end position="434"/>
    </location>
</feature>
<dbReference type="AlphaFoldDB" id="A0A2G5HCU2"/>
<feature type="compositionally biased region" description="Polar residues" evidence="1">
    <location>
        <begin position="298"/>
        <end position="313"/>
    </location>
</feature>
<feature type="region of interest" description="Disordered" evidence="1">
    <location>
        <begin position="455"/>
        <end position="537"/>
    </location>
</feature>
<dbReference type="EMBL" id="CP134192">
    <property type="protein sequence ID" value="WPB08299.1"/>
    <property type="molecule type" value="Genomic_DNA"/>
</dbReference>
<proteinExistence type="predicted"/>
<name>A0A2G5HCU2_CERBT</name>
<feature type="region of interest" description="Disordered" evidence="1">
    <location>
        <begin position="298"/>
        <end position="317"/>
    </location>
</feature>
<evidence type="ECO:0000313" key="2">
    <source>
        <dbReference type="EMBL" id="PIA90367.1"/>
    </source>
</evidence>
<evidence type="ECO:0000313" key="4">
    <source>
        <dbReference type="Proteomes" id="UP000230605"/>
    </source>
</evidence>
<accession>A0A2G5HCU2</accession>
<evidence type="ECO:0000256" key="1">
    <source>
        <dbReference type="SAM" id="MobiDB-lite"/>
    </source>
</evidence>
<reference evidence="2 4" key="1">
    <citation type="submission" date="2015-10" db="EMBL/GenBank/DDBJ databases">
        <title>The cercosporin biosynthetic gene cluster was horizontally transferred to several fungal lineages and shown to be expanded in Cercospora beticola based on microsynteny with recipient genomes.</title>
        <authorList>
            <person name="De Jonge R."/>
            <person name="Ebert M.K."/>
            <person name="Suttle J.C."/>
            <person name="Jurick Ii W.M."/>
            <person name="Secor G.A."/>
            <person name="Thomma B.P."/>
            <person name="Van De Peer Y."/>
            <person name="Bolton M.D."/>
        </authorList>
    </citation>
    <scope>NUCLEOTIDE SEQUENCE [LARGE SCALE GENOMIC DNA]</scope>
    <source>
        <strain evidence="2 4">09-40</strain>
    </source>
</reference>
<keyword evidence="5" id="KW-1185">Reference proteome</keyword>
<dbReference type="OrthoDB" id="10519834at2759"/>
<dbReference type="EMBL" id="LKMD01000107">
    <property type="protein sequence ID" value="PIA90367.1"/>
    <property type="molecule type" value="Genomic_DNA"/>
</dbReference>
<feature type="compositionally biased region" description="Low complexity" evidence="1">
    <location>
        <begin position="402"/>
        <end position="413"/>
    </location>
</feature>
<reference evidence="3 5" key="2">
    <citation type="submission" date="2023-09" db="EMBL/GenBank/DDBJ databases">
        <title>Complete-Gapless Cercospora beticola genome.</title>
        <authorList>
            <person name="Wyatt N.A."/>
            <person name="Spanner R.E."/>
            <person name="Bolton M.D."/>
        </authorList>
    </citation>
    <scope>NUCLEOTIDE SEQUENCE [LARGE SCALE GENOMIC DNA]</scope>
    <source>
        <strain evidence="3">Cb09-40</strain>
    </source>
</reference>
<sequence>MSWLRKIGRSLSDWLCSTTVRQDNPGAKRISMLAQGRRTPFRPISDLGPHYLSLCSDLYEIHREEQETEELIKSYRGTARTNQYWLDVAMCDEQRIQHDQRADFTSEVERIHDARESAGSTAAEYRGLLAVKIAAKTELDRKSTDTWDEFWRHGQEYLNRCLEVLFTEEWCLSHGDCVAIRTALDTYNLLKRRRQELRELKLERAWTRHQSGGHDLDDRIRHLQILVELTEDKQREFHEEIVSEYFEPMLRSAGKLDHWTVPERSESRRQSSETTSHVDTLSLPRSPDVQHDFQTLDSQFYPPESNSQQSPDSSGGRAELHLNYERALDRLLGVQNALYAYAEKWQTAELSHLQAFPRSSKMRYSQLRDFDTKGLKEDMQAAEEELQVAVDSLTEHGFRVPSTRSLSSSQRSQRSSDREHARSSGSFNSSVRSGKLTYAERRRLGRINRWRSLSRPDDLALSPATPPTAQTEVTNGADGPSPPPSTPTTPSSGRKRKLREYSEMQEELRDKADKIARVATTVAGGSDSLRSGRTRES</sequence>
<evidence type="ECO:0000313" key="5">
    <source>
        <dbReference type="Proteomes" id="UP001302367"/>
    </source>
</evidence>
<dbReference type="Proteomes" id="UP000230605">
    <property type="component" value="Chromosome 9"/>
</dbReference>
<gene>
    <name evidence="2" type="ORF">CB0940_11445</name>
    <name evidence="3" type="ORF">RHO25_012965</name>
</gene>
<feature type="region of interest" description="Disordered" evidence="1">
    <location>
        <begin position="257"/>
        <end position="289"/>
    </location>
</feature>
<evidence type="ECO:0000313" key="3">
    <source>
        <dbReference type="EMBL" id="WPB08299.1"/>
    </source>
</evidence>
<protein>
    <submittedName>
        <fullName evidence="2">Uncharacterized protein</fullName>
    </submittedName>
</protein>
<dbReference type="Proteomes" id="UP001302367">
    <property type="component" value="Chromosome 9"/>
</dbReference>
<organism evidence="2 4">
    <name type="scientific">Cercospora beticola</name>
    <name type="common">Sugarbeet leaf spot fungus</name>
    <dbReference type="NCBI Taxonomy" id="122368"/>
    <lineage>
        <taxon>Eukaryota</taxon>
        <taxon>Fungi</taxon>
        <taxon>Dikarya</taxon>
        <taxon>Ascomycota</taxon>
        <taxon>Pezizomycotina</taxon>
        <taxon>Dothideomycetes</taxon>
        <taxon>Dothideomycetidae</taxon>
        <taxon>Mycosphaerellales</taxon>
        <taxon>Mycosphaerellaceae</taxon>
        <taxon>Cercospora</taxon>
    </lineage>
</organism>
<feature type="compositionally biased region" description="Low complexity" evidence="1">
    <location>
        <begin position="423"/>
        <end position="434"/>
    </location>
</feature>